<feature type="transmembrane region" description="Helical" evidence="1">
    <location>
        <begin position="12"/>
        <end position="32"/>
    </location>
</feature>
<protein>
    <submittedName>
        <fullName evidence="2">Uncharacterized protein</fullName>
    </submittedName>
</protein>
<keyword evidence="3" id="KW-1185">Reference proteome</keyword>
<organism evidence="2 3">
    <name type="scientific">Metabacillus bambusae</name>
    <dbReference type="NCBI Taxonomy" id="2795218"/>
    <lineage>
        <taxon>Bacteria</taxon>
        <taxon>Bacillati</taxon>
        <taxon>Bacillota</taxon>
        <taxon>Bacilli</taxon>
        <taxon>Bacillales</taxon>
        <taxon>Bacillaceae</taxon>
        <taxon>Metabacillus</taxon>
    </lineage>
</organism>
<feature type="transmembrane region" description="Helical" evidence="1">
    <location>
        <begin position="44"/>
        <end position="64"/>
    </location>
</feature>
<evidence type="ECO:0000256" key="1">
    <source>
        <dbReference type="SAM" id="Phobius"/>
    </source>
</evidence>
<sequence length="71" mass="7655">MLAHALDPLVDLMVALSFPISSVIIIGACFFFMFGKSERAWSSIMNAGLGYVLIQIMPLLLNVLKEVGGAI</sequence>
<evidence type="ECO:0000313" key="3">
    <source>
        <dbReference type="Proteomes" id="UP000663981"/>
    </source>
</evidence>
<comment type="caution">
    <text evidence="2">The sequence shown here is derived from an EMBL/GenBank/DDBJ whole genome shotgun (WGS) entry which is preliminary data.</text>
</comment>
<keyword evidence="1" id="KW-0472">Membrane</keyword>
<reference evidence="2 3" key="1">
    <citation type="submission" date="2021-03" db="EMBL/GenBank/DDBJ databases">
        <title>Whole genome sequence of Metabacillus bambusae BG109.</title>
        <authorList>
            <person name="Jeong J.W."/>
        </authorList>
    </citation>
    <scope>NUCLEOTIDE SEQUENCE [LARGE SCALE GENOMIC DNA]</scope>
    <source>
        <strain evidence="2 3">BG109</strain>
    </source>
</reference>
<keyword evidence="1" id="KW-0812">Transmembrane</keyword>
<gene>
    <name evidence="2" type="ORF">I7822_28250</name>
</gene>
<dbReference type="Proteomes" id="UP000663981">
    <property type="component" value="Unassembled WGS sequence"/>
</dbReference>
<proteinExistence type="predicted"/>
<accession>A0ABS3NBI3</accession>
<name>A0ABS3NBI3_9BACI</name>
<keyword evidence="1" id="KW-1133">Transmembrane helix</keyword>
<dbReference type="RefSeq" id="WP_207982366.1">
    <property type="nucleotide sequence ID" value="NZ_JAGDEL010000040.1"/>
</dbReference>
<dbReference type="EMBL" id="JAGDEL010000040">
    <property type="protein sequence ID" value="MBO1515510.1"/>
    <property type="molecule type" value="Genomic_DNA"/>
</dbReference>
<evidence type="ECO:0000313" key="2">
    <source>
        <dbReference type="EMBL" id="MBO1515510.1"/>
    </source>
</evidence>